<dbReference type="Pfam" id="PF00072">
    <property type="entry name" value="Response_reg"/>
    <property type="match status" value="1"/>
</dbReference>
<keyword evidence="6" id="KW-0238">DNA-binding</keyword>
<dbReference type="Pfam" id="PF17853">
    <property type="entry name" value="GGDEF_2"/>
    <property type="match status" value="1"/>
</dbReference>
<evidence type="ECO:0000256" key="1">
    <source>
        <dbReference type="ARBA" id="ARBA00004496"/>
    </source>
</evidence>
<dbReference type="InterPro" id="IPR051552">
    <property type="entry name" value="HptR"/>
</dbReference>
<proteinExistence type="predicted"/>
<dbReference type="Proteomes" id="UP001172721">
    <property type="component" value="Unassembled WGS sequence"/>
</dbReference>
<evidence type="ECO:0000256" key="4">
    <source>
        <dbReference type="ARBA" id="ARBA00023012"/>
    </source>
</evidence>
<keyword evidence="5" id="KW-0805">Transcription regulation</keyword>
<dbReference type="SUPFAM" id="SSF46689">
    <property type="entry name" value="Homeodomain-like"/>
    <property type="match status" value="2"/>
</dbReference>
<comment type="subcellular location">
    <subcellularLocation>
        <location evidence="1">Cytoplasm</location>
    </subcellularLocation>
</comment>
<evidence type="ECO:0000313" key="11">
    <source>
        <dbReference type="EMBL" id="MDN4522969.1"/>
    </source>
</evidence>
<gene>
    <name evidence="11" type="ORF">QYB97_00705</name>
</gene>
<keyword evidence="12" id="KW-1185">Reference proteome</keyword>
<feature type="domain" description="HTH araC/xylS-type" evidence="9">
    <location>
        <begin position="396"/>
        <end position="493"/>
    </location>
</feature>
<evidence type="ECO:0000259" key="9">
    <source>
        <dbReference type="PROSITE" id="PS01124"/>
    </source>
</evidence>
<dbReference type="InterPro" id="IPR011006">
    <property type="entry name" value="CheY-like_superfamily"/>
</dbReference>
<dbReference type="InterPro" id="IPR001789">
    <property type="entry name" value="Sig_transdc_resp-reg_receiver"/>
</dbReference>
<dbReference type="PANTHER" id="PTHR42713:SF3">
    <property type="entry name" value="TRANSCRIPTIONAL REGULATORY PROTEIN HPTR"/>
    <property type="match status" value="1"/>
</dbReference>
<accession>A0ABT8HQE9</accession>
<dbReference type="InterPro" id="IPR009057">
    <property type="entry name" value="Homeodomain-like_sf"/>
</dbReference>
<evidence type="ECO:0000256" key="6">
    <source>
        <dbReference type="ARBA" id="ARBA00023125"/>
    </source>
</evidence>
<dbReference type="Gene3D" id="3.40.50.2300">
    <property type="match status" value="1"/>
</dbReference>
<dbReference type="PROSITE" id="PS01124">
    <property type="entry name" value="HTH_ARAC_FAMILY_2"/>
    <property type="match status" value="1"/>
</dbReference>
<evidence type="ECO:0000259" key="10">
    <source>
        <dbReference type="PROSITE" id="PS50110"/>
    </source>
</evidence>
<dbReference type="PANTHER" id="PTHR42713">
    <property type="entry name" value="HISTIDINE KINASE-RELATED"/>
    <property type="match status" value="1"/>
</dbReference>
<evidence type="ECO:0000256" key="2">
    <source>
        <dbReference type="ARBA" id="ARBA00022490"/>
    </source>
</evidence>
<comment type="caution">
    <text evidence="11">The sequence shown here is derived from an EMBL/GenBank/DDBJ whole genome shotgun (WGS) entry which is preliminary data.</text>
</comment>
<reference evidence="11" key="1">
    <citation type="submission" date="2023-07" db="EMBL/GenBank/DDBJ databases">
        <title>Fictibacillus sp. isolated from freshwater pond.</title>
        <authorList>
            <person name="Kirdat K."/>
            <person name="Bhat A."/>
            <person name="Mourya A."/>
            <person name="Yadav A."/>
        </authorList>
    </citation>
    <scope>NUCLEOTIDE SEQUENCE</scope>
    <source>
        <strain evidence="11">NE201</strain>
    </source>
</reference>
<evidence type="ECO:0000256" key="7">
    <source>
        <dbReference type="ARBA" id="ARBA00023163"/>
    </source>
</evidence>
<evidence type="ECO:0000256" key="3">
    <source>
        <dbReference type="ARBA" id="ARBA00022553"/>
    </source>
</evidence>
<feature type="domain" description="Response regulatory" evidence="10">
    <location>
        <begin position="3"/>
        <end position="120"/>
    </location>
</feature>
<evidence type="ECO:0000313" key="12">
    <source>
        <dbReference type="Proteomes" id="UP001172721"/>
    </source>
</evidence>
<keyword evidence="2" id="KW-0963">Cytoplasm</keyword>
<dbReference type="SMART" id="SM00448">
    <property type="entry name" value="REC"/>
    <property type="match status" value="1"/>
</dbReference>
<evidence type="ECO:0000256" key="8">
    <source>
        <dbReference type="PROSITE-ProRule" id="PRU00169"/>
    </source>
</evidence>
<dbReference type="SMART" id="SM00342">
    <property type="entry name" value="HTH_ARAC"/>
    <property type="match status" value="1"/>
</dbReference>
<sequence length="494" mass="56611">MLKAAIFDDEPIVLQGLQAMINWESYGIELIGTATDGLSAIHLFEEHHPDIIFTDIRMPKYNGLTLIEKILSISPETICIVFSGFNEYEYVKQAIKLGVVDYLEKPITIPMIKDVLEKIIDLVQKKRTVSELKLLCEKNRSELLEKATLDLLNWGARAVKKWRKCFGDGAVNIKHITVLALTERIEQLKKKGYEIIHIQNGPQHLAVVLHYDSDVNDHLSQLMNEIKNSDVSGGAGRTYSSLDHAPQSYLEAKKAIRYAKFLGQHGLTSVEEISVIPLGTEQLTDQEKAIINCLRTGDIEGSLTSLDQLVNQLQLNKQCPEIIEQEMLKILYLAIEAVKGTGKNFTQIYHSDFLPHVEIRELNGCKEMFHWFRLKFEVITEWMEHAKRNDKHEAVEKACAYIKENFHRDLCLQEVAEFVGMNATYFSLLFKEKMGLSYIKYLTHFRMEHAKDLLQEGNKVTDVSKKVGYHSYRHFSELFKKHSGINPGLYKNSI</sequence>
<dbReference type="CDD" id="cd17536">
    <property type="entry name" value="REC_YesN-like"/>
    <property type="match status" value="1"/>
</dbReference>
<dbReference type="EMBL" id="JAUHTR010000001">
    <property type="protein sequence ID" value="MDN4522969.1"/>
    <property type="molecule type" value="Genomic_DNA"/>
</dbReference>
<dbReference type="InterPro" id="IPR018060">
    <property type="entry name" value="HTH_AraC"/>
</dbReference>
<dbReference type="SUPFAM" id="SSF52172">
    <property type="entry name" value="CheY-like"/>
    <property type="match status" value="1"/>
</dbReference>
<protein>
    <submittedName>
        <fullName evidence="11">Response regulator</fullName>
    </submittedName>
</protein>
<keyword evidence="3 8" id="KW-0597">Phosphoprotein</keyword>
<dbReference type="Gene3D" id="1.10.10.60">
    <property type="entry name" value="Homeodomain-like"/>
    <property type="match status" value="2"/>
</dbReference>
<dbReference type="InterPro" id="IPR041522">
    <property type="entry name" value="CdaR_GGDEF"/>
</dbReference>
<keyword evidence="7" id="KW-0804">Transcription</keyword>
<dbReference type="Pfam" id="PF12833">
    <property type="entry name" value="HTH_18"/>
    <property type="match status" value="1"/>
</dbReference>
<organism evidence="11 12">
    <name type="scientific">Fictibacillus fluitans</name>
    <dbReference type="NCBI Taxonomy" id="3058422"/>
    <lineage>
        <taxon>Bacteria</taxon>
        <taxon>Bacillati</taxon>
        <taxon>Bacillota</taxon>
        <taxon>Bacilli</taxon>
        <taxon>Bacillales</taxon>
        <taxon>Fictibacillaceae</taxon>
        <taxon>Fictibacillus</taxon>
    </lineage>
</organism>
<name>A0ABT8HQE9_9BACL</name>
<keyword evidence="4" id="KW-0902">Two-component regulatory system</keyword>
<evidence type="ECO:0000256" key="5">
    <source>
        <dbReference type="ARBA" id="ARBA00023015"/>
    </source>
</evidence>
<dbReference type="RefSeq" id="WP_301164039.1">
    <property type="nucleotide sequence ID" value="NZ_JAUHTR010000001.1"/>
</dbReference>
<feature type="modified residue" description="4-aspartylphosphate" evidence="8">
    <location>
        <position position="55"/>
    </location>
</feature>
<dbReference type="PROSITE" id="PS50110">
    <property type="entry name" value="RESPONSE_REGULATORY"/>
    <property type="match status" value="1"/>
</dbReference>